<dbReference type="InterPro" id="IPR001623">
    <property type="entry name" value="DnaJ_domain"/>
</dbReference>
<dbReference type="Pfam" id="PF00226">
    <property type="entry name" value="DnaJ"/>
    <property type="match status" value="1"/>
</dbReference>
<reference evidence="4 5" key="1">
    <citation type="journal article" date="2016" name="Proc. Natl. Acad. Sci. U.S.A.">
        <title>Comparative genomics of biotechnologically important yeasts.</title>
        <authorList>
            <person name="Riley R."/>
            <person name="Haridas S."/>
            <person name="Wolfe K.H."/>
            <person name="Lopes M.R."/>
            <person name="Hittinger C.T."/>
            <person name="Goeker M."/>
            <person name="Salamov A.A."/>
            <person name="Wisecaver J.H."/>
            <person name="Long T.M."/>
            <person name="Calvey C.H."/>
            <person name="Aerts A.L."/>
            <person name="Barry K.W."/>
            <person name="Choi C."/>
            <person name="Clum A."/>
            <person name="Coughlan A.Y."/>
            <person name="Deshpande S."/>
            <person name="Douglass A.P."/>
            <person name="Hanson S.J."/>
            <person name="Klenk H.-P."/>
            <person name="LaButti K.M."/>
            <person name="Lapidus A."/>
            <person name="Lindquist E.A."/>
            <person name="Lipzen A.M."/>
            <person name="Meier-Kolthoff J.P."/>
            <person name="Ohm R.A."/>
            <person name="Otillar R.P."/>
            <person name="Pangilinan J.L."/>
            <person name="Peng Y."/>
            <person name="Rokas A."/>
            <person name="Rosa C.A."/>
            <person name="Scheuner C."/>
            <person name="Sibirny A.A."/>
            <person name="Slot J.C."/>
            <person name="Stielow J.B."/>
            <person name="Sun H."/>
            <person name="Kurtzman C.P."/>
            <person name="Blackwell M."/>
            <person name="Grigoriev I.V."/>
            <person name="Jeffries T.W."/>
        </authorList>
    </citation>
    <scope>NUCLEOTIDE SEQUENCE [LARGE SCALE GENOMIC DNA]</scope>
    <source>
        <strain evidence="5">ATCC 58044 / CBS 1984 / NCYC 433 / NRRL Y-366-8</strain>
    </source>
</reference>
<dbReference type="GO" id="GO:0031072">
    <property type="term" value="F:heat shock protein binding"/>
    <property type="evidence" value="ECO:0007669"/>
    <property type="project" value="TreeGrafter"/>
</dbReference>
<keyword evidence="1" id="KW-0175">Coiled coil</keyword>
<keyword evidence="5" id="KW-1185">Reference proteome</keyword>
<dbReference type="OrthoDB" id="110024at2759"/>
<evidence type="ECO:0000259" key="3">
    <source>
        <dbReference type="PROSITE" id="PS50076"/>
    </source>
</evidence>
<dbReference type="SMART" id="SM00271">
    <property type="entry name" value="DnaJ"/>
    <property type="match status" value="1"/>
</dbReference>
<dbReference type="AlphaFoldDB" id="A0A1E3NYW6"/>
<feature type="region of interest" description="Disordered" evidence="2">
    <location>
        <begin position="244"/>
        <end position="267"/>
    </location>
</feature>
<dbReference type="GO" id="GO:0005634">
    <property type="term" value="C:nucleus"/>
    <property type="evidence" value="ECO:0007669"/>
    <property type="project" value="TreeGrafter"/>
</dbReference>
<dbReference type="PANTHER" id="PTHR44144:SF1">
    <property type="entry name" value="DNAJ HOMOLOG SUBFAMILY C MEMBER 9"/>
    <property type="match status" value="1"/>
</dbReference>
<evidence type="ECO:0000313" key="4">
    <source>
        <dbReference type="EMBL" id="ODQ58234.1"/>
    </source>
</evidence>
<evidence type="ECO:0000256" key="2">
    <source>
        <dbReference type="SAM" id="MobiDB-lite"/>
    </source>
</evidence>
<feature type="compositionally biased region" description="Basic residues" evidence="2">
    <location>
        <begin position="247"/>
        <end position="260"/>
    </location>
</feature>
<dbReference type="Proteomes" id="UP000094112">
    <property type="component" value="Unassembled WGS sequence"/>
</dbReference>
<dbReference type="SUPFAM" id="SSF46565">
    <property type="entry name" value="Chaperone J-domain"/>
    <property type="match status" value="1"/>
</dbReference>
<evidence type="ECO:0000313" key="5">
    <source>
        <dbReference type="Proteomes" id="UP000094112"/>
    </source>
</evidence>
<dbReference type="InterPro" id="IPR036869">
    <property type="entry name" value="J_dom_sf"/>
</dbReference>
<feature type="coiled-coil region" evidence="1">
    <location>
        <begin position="183"/>
        <end position="225"/>
    </location>
</feature>
<dbReference type="GO" id="GO:0005737">
    <property type="term" value="C:cytoplasm"/>
    <property type="evidence" value="ECO:0007669"/>
    <property type="project" value="TreeGrafter"/>
</dbReference>
<dbReference type="Gene3D" id="1.10.287.110">
    <property type="entry name" value="DnaJ domain"/>
    <property type="match status" value="1"/>
</dbReference>
<organism evidence="4 5">
    <name type="scientific">Wickerhamomyces anomalus (strain ATCC 58044 / CBS 1984 / NCYC 433 / NRRL Y-366-8)</name>
    <name type="common">Yeast</name>
    <name type="synonym">Hansenula anomala</name>
    <dbReference type="NCBI Taxonomy" id="683960"/>
    <lineage>
        <taxon>Eukaryota</taxon>
        <taxon>Fungi</taxon>
        <taxon>Dikarya</taxon>
        <taxon>Ascomycota</taxon>
        <taxon>Saccharomycotina</taxon>
        <taxon>Saccharomycetes</taxon>
        <taxon>Phaffomycetales</taxon>
        <taxon>Wickerhamomycetaceae</taxon>
        <taxon>Wickerhamomyces</taxon>
    </lineage>
</organism>
<dbReference type="InterPro" id="IPR052594">
    <property type="entry name" value="J_domain-containing_protein"/>
</dbReference>
<dbReference type="RefSeq" id="XP_019037441.1">
    <property type="nucleotide sequence ID" value="XM_019182220.1"/>
</dbReference>
<protein>
    <recommendedName>
        <fullName evidence="3">J domain-containing protein</fullName>
    </recommendedName>
</protein>
<name>A0A1E3NYW6_WICAA</name>
<dbReference type="PRINTS" id="PR00625">
    <property type="entry name" value="JDOMAIN"/>
</dbReference>
<proteinExistence type="predicted"/>
<dbReference type="Pfam" id="PF23302">
    <property type="entry name" value="HTH_DNAJC9"/>
    <property type="match status" value="1"/>
</dbReference>
<evidence type="ECO:0000256" key="1">
    <source>
        <dbReference type="SAM" id="Coils"/>
    </source>
</evidence>
<dbReference type="CDD" id="cd06257">
    <property type="entry name" value="DnaJ"/>
    <property type="match status" value="1"/>
</dbReference>
<sequence>MTIPFPDLNPYETLQVPQSATEQDIKKSYRKLCLLHHPDKLINKTDNEIAQSKLQFEKIQFAHMILSNVDKRTRYDKTGSLEEIDSDASFDWFEYFTNIKAEITQESIMKDKSEYQGSSDEEEDIIEMWLENNGDFLNLFETIPHTEITWGDESRLFNKITGLINDGVIESTKNWEIYQKNRKNLFKNLLKSLKDESKEAEELQKELLKDKKIDTEDDLKQLIQKRNAGRIDDLISNLEAKYGAKNSKVKKPKKNTKKHGITGSKRKEYEINDDEFAKLQQKMMNRKK</sequence>
<dbReference type="InterPro" id="IPR056453">
    <property type="entry name" value="HTH_DNAJC9"/>
</dbReference>
<dbReference type="GeneID" id="30199466"/>
<dbReference type="PANTHER" id="PTHR44144">
    <property type="entry name" value="DNAJ HOMOLOG SUBFAMILY C MEMBER 9"/>
    <property type="match status" value="1"/>
</dbReference>
<gene>
    <name evidence="4" type="ORF">WICANDRAFT_34730</name>
</gene>
<dbReference type="EMBL" id="KV454212">
    <property type="protein sequence ID" value="ODQ58234.1"/>
    <property type="molecule type" value="Genomic_DNA"/>
</dbReference>
<accession>A0A1E3NYW6</accession>
<feature type="domain" description="J" evidence="3">
    <location>
        <begin position="9"/>
        <end position="79"/>
    </location>
</feature>
<dbReference type="PROSITE" id="PS50076">
    <property type="entry name" value="DNAJ_2"/>
    <property type="match status" value="1"/>
</dbReference>